<evidence type="ECO:0000259" key="2">
    <source>
        <dbReference type="PROSITE" id="PS50086"/>
    </source>
</evidence>
<feature type="region of interest" description="Disordered" evidence="1">
    <location>
        <begin position="566"/>
        <end position="612"/>
    </location>
</feature>
<protein>
    <recommendedName>
        <fullName evidence="2">Rab-GAP TBC domain-containing protein</fullName>
    </recommendedName>
</protein>
<dbReference type="SMART" id="SM00164">
    <property type="entry name" value="TBC"/>
    <property type="match status" value="1"/>
</dbReference>
<dbReference type="Proteomes" id="UP000054018">
    <property type="component" value="Unassembled WGS sequence"/>
</dbReference>
<feature type="compositionally biased region" description="Basic and acidic residues" evidence="1">
    <location>
        <begin position="50"/>
        <end position="62"/>
    </location>
</feature>
<sequence length="1176" mass="128737">MNSPPQPSTPVHLHPLSSDTTLPRGRRSRGTPDAATDNHKPPSNLPNSKTKSERLGEADAKDAVAINHSRPNWDGSVRGYGRGERLRVGEERDALQRRPSVASSSTFAQTSPVPVKGPYLVVAPSYDNNHILPSSPVSFRGKPLLVEGAPPELSSPFATQVLSNTWHNYSDEVIQSAISHLSVMESPSDVDGHPYHATLRVLSAAFYHMSRTCLELEECRRVLEEKSNVRKQRAEALLEELPPSERDVAKRVILSILTDDNEHRHHVERQQSLSSLKTSLTEAMEDEVPLARSFSGDGMASSIPLNRPESSSQNPNADEGAVPVAHSPTSVPNTSALISPLDDTFAHVLPSKNERPSIGEWVGGWLQRSRQKVTEPTSYFSSPTAEGITDFPSSHSIPIGTTLPFSSLAAPQLATSPEPVEFVTETSTLRSQSLADEKSFPQGSSLKAIAHATRVMTSDPSSILVDQGSEVGPQIRKLAFELVQRARKESLSFRERKERKGRGTEVGQQVVARATLAPVEGIDVTASLTRALTAQGEARKTQSRKAPLTTSSFASPIFGALIPQGQRKAVAGSDGGARNTYEQSPSVPRQQPIPVSVQPAKNKPGSVPLESIIPATAKPPTQYLSRRHATLTTPDFHFAVPLPNSASRFNVYRDRESNQPLTDRYGFIYDVCLYDLLLLIRAKECGNTAPGCLTGVKIADRTECNSWPDDEEGTLGNQVDIVKGDCNCDGSGSLPFVKALESGQVDSSSRSLAVEGRKQTIGECTESYTVSSSGRARSNTVSSNGTTPAPILMPTHSWASILSVTPDTPPHACAKTIRYLLQELTKIHDQQQDIKRKEWDTFVKHRRRVLVGKSSATSIPSAGGAAALLGLGTRDEAEELLHTEGLIGFAQLGLSSSRDERKEFDRLVRGGIPLAYRSKLWLECSGGLEMREPGLFADLLAWTDAHEPAVTEIEKDIGRTMPLNIFFGGDGAGVNKLRRVLTAYSRRNPIVGYCQGMNLVASTLLLVHADEEEAFWVLCAIVEHILPEEFFSPSLLPSRACPLVLLGYVQEFLPKLFAHLSVLGVDLPAICFSWFLSLFTDCLPIETLFRVWDLFLVDGLDVLFRVALAILRSNEQELLQCESNSAVYVALENLPMRMWLPDKLLQLEFELRSSVSHADLVKRRDTHVTELRQLMS</sequence>
<dbReference type="FunFam" id="1.10.8.270:FF:000026">
    <property type="entry name" value="TBC (Tre-2/Bub2/Cdc16) domain family"/>
    <property type="match status" value="1"/>
</dbReference>
<name>A0A0C9ZS57_9AGAM</name>
<dbReference type="Gene3D" id="1.10.8.270">
    <property type="entry name" value="putative rabgap domain of human tbc1 domain family member 14 like domains"/>
    <property type="match status" value="1"/>
</dbReference>
<dbReference type="AlphaFoldDB" id="A0A0C9ZS57"/>
<feature type="region of interest" description="Disordered" evidence="1">
    <location>
        <begin position="293"/>
        <end position="336"/>
    </location>
</feature>
<feature type="domain" description="Rab-GAP TBC" evidence="2">
    <location>
        <begin position="911"/>
        <end position="1099"/>
    </location>
</feature>
<keyword evidence="4" id="KW-1185">Reference proteome</keyword>
<dbReference type="GO" id="GO:0031267">
    <property type="term" value="F:small GTPase binding"/>
    <property type="evidence" value="ECO:0007669"/>
    <property type="project" value="TreeGrafter"/>
</dbReference>
<accession>A0A0C9ZS57</accession>
<proteinExistence type="predicted"/>
<evidence type="ECO:0000313" key="4">
    <source>
        <dbReference type="Proteomes" id="UP000054018"/>
    </source>
</evidence>
<dbReference type="PANTHER" id="PTHR47219:SF20">
    <property type="entry name" value="TBC1 DOMAIN FAMILY MEMBER 2B"/>
    <property type="match status" value="1"/>
</dbReference>
<dbReference type="Gene3D" id="1.10.472.80">
    <property type="entry name" value="Ypt/Rab-GAP domain of gyp1p, domain 3"/>
    <property type="match status" value="1"/>
</dbReference>
<dbReference type="PROSITE" id="PS50086">
    <property type="entry name" value="TBC_RABGAP"/>
    <property type="match status" value="1"/>
</dbReference>
<reference evidence="3 4" key="1">
    <citation type="submission" date="2014-04" db="EMBL/GenBank/DDBJ databases">
        <authorList>
            <consortium name="DOE Joint Genome Institute"/>
            <person name="Kuo A."/>
            <person name="Kohler A."/>
            <person name="Costa M.D."/>
            <person name="Nagy L.G."/>
            <person name="Floudas D."/>
            <person name="Copeland A."/>
            <person name="Barry K.W."/>
            <person name="Cichocki N."/>
            <person name="Veneault-Fourrey C."/>
            <person name="LaButti K."/>
            <person name="Lindquist E.A."/>
            <person name="Lipzen A."/>
            <person name="Lundell T."/>
            <person name="Morin E."/>
            <person name="Murat C."/>
            <person name="Sun H."/>
            <person name="Tunlid A."/>
            <person name="Henrissat B."/>
            <person name="Grigoriev I.V."/>
            <person name="Hibbett D.S."/>
            <person name="Martin F."/>
            <person name="Nordberg H.P."/>
            <person name="Cantor M.N."/>
            <person name="Hua S.X."/>
        </authorList>
    </citation>
    <scope>NUCLEOTIDE SEQUENCE [LARGE SCALE GENOMIC DNA]</scope>
    <source>
        <strain evidence="3 4">441</strain>
    </source>
</reference>
<dbReference type="PANTHER" id="PTHR47219">
    <property type="entry name" value="RAB GTPASE-ACTIVATING PROTEIN 1-LIKE"/>
    <property type="match status" value="1"/>
</dbReference>
<dbReference type="InterPro" id="IPR000195">
    <property type="entry name" value="Rab-GAP-TBC_dom"/>
</dbReference>
<dbReference type="InterPro" id="IPR050302">
    <property type="entry name" value="Rab_GAP_TBC_domain"/>
</dbReference>
<dbReference type="OrthoDB" id="294251at2759"/>
<dbReference type="GO" id="GO:0005096">
    <property type="term" value="F:GTPase activator activity"/>
    <property type="evidence" value="ECO:0007669"/>
    <property type="project" value="TreeGrafter"/>
</dbReference>
<dbReference type="EMBL" id="KN833711">
    <property type="protein sequence ID" value="KIK25057.1"/>
    <property type="molecule type" value="Genomic_DNA"/>
</dbReference>
<evidence type="ECO:0000256" key="1">
    <source>
        <dbReference type="SAM" id="MobiDB-lite"/>
    </source>
</evidence>
<dbReference type="Pfam" id="PF00566">
    <property type="entry name" value="RabGAP-TBC"/>
    <property type="match status" value="1"/>
</dbReference>
<dbReference type="SUPFAM" id="SSF47923">
    <property type="entry name" value="Ypt/Rab-GAP domain of gyp1p"/>
    <property type="match status" value="2"/>
</dbReference>
<feature type="compositionally biased region" description="Polar residues" evidence="1">
    <location>
        <begin position="327"/>
        <end position="336"/>
    </location>
</feature>
<feature type="compositionally biased region" description="Polar residues" evidence="1">
    <location>
        <begin position="580"/>
        <end position="589"/>
    </location>
</feature>
<reference evidence="4" key="2">
    <citation type="submission" date="2015-01" db="EMBL/GenBank/DDBJ databases">
        <title>Evolutionary Origins and Diversification of the Mycorrhizal Mutualists.</title>
        <authorList>
            <consortium name="DOE Joint Genome Institute"/>
            <consortium name="Mycorrhizal Genomics Consortium"/>
            <person name="Kohler A."/>
            <person name="Kuo A."/>
            <person name="Nagy L.G."/>
            <person name="Floudas D."/>
            <person name="Copeland A."/>
            <person name="Barry K.W."/>
            <person name="Cichocki N."/>
            <person name="Veneault-Fourrey C."/>
            <person name="LaButti K."/>
            <person name="Lindquist E.A."/>
            <person name="Lipzen A."/>
            <person name="Lundell T."/>
            <person name="Morin E."/>
            <person name="Murat C."/>
            <person name="Riley R."/>
            <person name="Ohm R."/>
            <person name="Sun H."/>
            <person name="Tunlid A."/>
            <person name="Henrissat B."/>
            <person name="Grigoriev I.V."/>
            <person name="Hibbett D.S."/>
            <person name="Martin F."/>
        </authorList>
    </citation>
    <scope>NUCLEOTIDE SEQUENCE [LARGE SCALE GENOMIC DNA]</scope>
    <source>
        <strain evidence="4">441</strain>
    </source>
</reference>
<dbReference type="HOGENOM" id="CLU_003165_0_0_1"/>
<feature type="region of interest" description="Disordered" evidence="1">
    <location>
        <begin position="1"/>
        <end position="109"/>
    </location>
</feature>
<gene>
    <name evidence="3" type="ORF">PISMIDRAFT_97440</name>
</gene>
<dbReference type="STRING" id="765257.A0A0C9ZS57"/>
<organism evidence="3 4">
    <name type="scientific">Pisolithus microcarpus 441</name>
    <dbReference type="NCBI Taxonomy" id="765257"/>
    <lineage>
        <taxon>Eukaryota</taxon>
        <taxon>Fungi</taxon>
        <taxon>Dikarya</taxon>
        <taxon>Basidiomycota</taxon>
        <taxon>Agaricomycotina</taxon>
        <taxon>Agaricomycetes</taxon>
        <taxon>Agaricomycetidae</taxon>
        <taxon>Boletales</taxon>
        <taxon>Sclerodermatineae</taxon>
        <taxon>Pisolithaceae</taxon>
        <taxon>Pisolithus</taxon>
    </lineage>
</organism>
<feature type="compositionally biased region" description="Basic and acidic residues" evidence="1">
    <location>
        <begin position="81"/>
        <end position="96"/>
    </location>
</feature>
<dbReference type="InterPro" id="IPR035969">
    <property type="entry name" value="Rab-GAP_TBC_sf"/>
</dbReference>
<evidence type="ECO:0000313" key="3">
    <source>
        <dbReference type="EMBL" id="KIK25057.1"/>
    </source>
</evidence>